<accession>A0A834I1E1</accession>
<dbReference type="SUPFAM" id="SSF50978">
    <property type="entry name" value="WD40 repeat-like"/>
    <property type="match status" value="1"/>
</dbReference>
<feature type="compositionally biased region" description="Polar residues" evidence="3">
    <location>
        <begin position="2374"/>
        <end position="2383"/>
    </location>
</feature>
<feature type="compositionally biased region" description="Acidic residues" evidence="3">
    <location>
        <begin position="1710"/>
        <end position="1725"/>
    </location>
</feature>
<dbReference type="Pfam" id="PF16687">
    <property type="entry name" value="ELYS-bb"/>
    <property type="match status" value="1"/>
</dbReference>
<evidence type="ECO:0000313" key="7">
    <source>
        <dbReference type="Proteomes" id="UP000625711"/>
    </source>
</evidence>
<feature type="region of interest" description="Disordered" evidence="3">
    <location>
        <begin position="1982"/>
        <end position="2161"/>
    </location>
</feature>
<name>A0A834I1E1_RHYFE</name>
<feature type="compositionally biased region" description="Basic and acidic residues" evidence="3">
    <location>
        <begin position="2035"/>
        <end position="2065"/>
    </location>
</feature>
<feature type="compositionally biased region" description="Polar residues" evidence="3">
    <location>
        <begin position="1727"/>
        <end position="1743"/>
    </location>
</feature>
<feature type="compositionally biased region" description="Polar residues" evidence="3">
    <location>
        <begin position="1983"/>
        <end position="1996"/>
    </location>
</feature>
<feature type="compositionally biased region" description="Polar residues" evidence="3">
    <location>
        <begin position="2248"/>
        <end position="2257"/>
    </location>
</feature>
<feature type="region of interest" description="Disordered" evidence="3">
    <location>
        <begin position="1820"/>
        <end position="1845"/>
    </location>
</feature>
<feature type="region of interest" description="Disordered" evidence="3">
    <location>
        <begin position="1363"/>
        <end position="1426"/>
    </location>
</feature>
<dbReference type="InterPro" id="IPR025151">
    <property type="entry name" value="ELYS_dom"/>
</dbReference>
<feature type="compositionally biased region" description="Basic and acidic residues" evidence="3">
    <location>
        <begin position="1592"/>
        <end position="1603"/>
    </location>
</feature>
<feature type="region of interest" description="Disordered" evidence="3">
    <location>
        <begin position="1705"/>
        <end position="1743"/>
    </location>
</feature>
<feature type="compositionally biased region" description="Polar residues" evidence="3">
    <location>
        <begin position="1406"/>
        <end position="1420"/>
    </location>
</feature>
<feature type="compositionally biased region" description="Polar residues" evidence="3">
    <location>
        <begin position="1279"/>
        <end position="1299"/>
    </location>
</feature>
<dbReference type="EMBL" id="JAACXV010014245">
    <property type="protein sequence ID" value="KAF7269215.1"/>
    <property type="molecule type" value="Genomic_DNA"/>
</dbReference>
<dbReference type="PANTHER" id="PTHR21583">
    <property type="entry name" value="ELYS PROTEIN"/>
    <property type="match status" value="1"/>
</dbReference>
<evidence type="ECO:0000313" key="6">
    <source>
        <dbReference type="EMBL" id="KAF7269215.1"/>
    </source>
</evidence>
<feature type="compositionally biased region" description="Basic and acidic residues" evidence="3">
    <location>
        <begin position="1300"/>
        <end position="1309"/>
    </location>
</feature>
<feature type="domain" description="ELYS beta-propeller" evidence="5">
    <location>
        <begin position="44"/>
        <end position="495"/>
    </location>
</feature>
<feature type="compositionally biased region" description="Basic and acidic residues" evidence="3">
    <location>
        <begin position="2118"/>
        <end position="2140"/>
    </location>
</feature>
<organism evidence="6 7">
    <name type="scientific">Rhynchophorus ferrugineus</name>
    <name type="common">Red palm weevil</name>
    <name type="synonym">Curculio ferrugineus</name>
    <dbReference type="NCBI Taxonomy" id="354439"/>
    <lineage>
        <taxon>Eukaryota</taxon>
        <taxon>Metazoa</taxon>
        <taxon>Ecdysozoa</taxon>
        <taxon>Arthropoda</taxon>
        <taxon>Hexapoda</taxon>
        <taxon>Insecta</taxon>
        <taxon>Pterygota</taxon>
        <taxon>Neoptera</taxon>
        <taxon>Endopterygota</taxon>
        <taxon>Coleoptera</taxon>
        <taxon>Polyphaga</taxon>
        <taxon>Cucujiformia</taxon>
        <taxon>Curculionidae</taxon>
        <taxon>Dryophthorinae</taxon>
        <taxon>Rhynchophorus</taxon>
    </lineage>
</organism>
<evidence type="ECO:0008006" key="8">
    <source>
        <dbReference type="Google" id="ProtNLM"/>
    </source>
</evidence>
<evidence type="ECO:0000256" key="1">
    <source>
        <dbReference type="ARBA" id="ARBA00004123"/>
    </source>
</evidence>
<dbReference type="InterPro" id="IPR052620">
    <property type="entry name" value="ELYS/MEL-28_NucAsmblyFactor"/>
</dbReference>
<feature type="region of interest" description="Disordered" evidence="3">
    <location>
        <begin position="1453"/>
        <end position="1479"/>
    </location>
</feature>
<evidence type="ECO:0000256" key="2">
    <source>
        <dbReference type="ARBA" id="ARBA00023242"/>
    </source>
</evidence>
<evidence type="ECO:0000259" key="5">
    <source>
        <dbReference type="Pfam" id="PF16687"/>
    </source>
</evidence>
<reference evidence="6" key="1">
    <citation type="submission" date="2020-08" db="EMBL/GenBank/DDBJ databases">
        <title>Genome sequencing and assembly of the red palm weevil Rhynchophorus ferrugineus.</title>
        <authorList>
            <person name="Dias G.B."/>
            <person name="Bergman C.M."/>
            <person name="Manee M."/>
        </authorList>
    </citation>
    <scope>NUCLEOTIDE SEQUENCE</scope>
    <source>
        <strain evidence="6">AA-2017</strain>
        <tissue evidence="6">Whole larva</tissue>
    </source>
</reference>
<comment type="caution">
    <text evidence="6">The sequence shown here is derived from an EMBL/GenBank/DDBJ whole genome shotgun (WGS) entry which is preliminary data.</text>
</comment>
<feature type="compositionally biased region" description="Basic and acidic residues" evidence="3">
    <location>
        <begin position="2075"/>
        <end position="2099"/>
    </location>
</feature>
<protein>
    <recommendedName>
        <fullName evidence="8">Protein ELYS</fullName>
    </recommendedName>
</protein>
<comment type="subcellular location">
    <subcellularLocation>
        <location evidence="1">Nucleus</location>
    </subcellularLocation>
</comment>
<dbReference type="Pfam" id="PF13934">
    <property type="entry name" value="ELYS"/>
    <property type="match status" value="1"/>
</dbReference>
<feature type="compositionally biased region" description="Low complexity" evidence="3">
    <location>
        <begin position="2141"/>
        <end position="2153"/>
    </location>
</feature>
<feature type="domain" description="ELYS-like" evidence="4">
    <location>
        <begin position="738"/>
        <end position="962"/>
    </location>
</feature>
<feature type="region of interest" description="Disordered" evidence="3">
    <location>
        <begin position="1592"/>
        <end position="1613"/>
    </location>
</feature>
<evidence type="ECO:0000259" key="4">
    <source>
        <dbReference type="Pfam" id="PF13934"/>
    </source>
</evidence>
<feature type="compositionally biased region" description="Basic and acidic residues" evidence="3">
    <location>
        <begin position="1820"/>
        <end position="1838"/>
    </location>
</feature>
<feature type="compositionally biased region" description="Low complexity" evidence="3">
    <location>
        <begin position="1374"/>
        <end position="1390"/>
    </location>
</feature>
<dbReference type="OrthoDB" id="6513151at2759"/>
<dbReference type="InterPro" id="IPR036322">
    <property type="entry name" value="WD40_repeat_dom_sf"/>
</dbReference>
<feature type="region of interest" description="Disordered" evidence="3">
    <location>
        <begin position="2356"/>
        <end position="2531"/>
    </location>
</feature>
<keyword evidence="7" id="KW-1185">Reference proteome</keyword>
<evidence type="ECO:0000256" key="3">
    <source>
        <dbReference type="SAM" id="MobiDB-lite"/>
    </source>
</evidence>
<gene>
    <name evidence="6" type="ORF">GWI33_017678</name>
</gene>
<dbReference type="Proteomes" id="UP000625711">
    <property type="component" value="Unassembled WGS sequence"/>
</dbReference>
<dbReference type="GO" id="GO:0005634">
    <property type="term" value="C:nucleus"/>
    <property type="evidence" value="ECO:0007669"/>
    <property type="project" value="UniProtKB-SubCell"/>
</dbReference>
<proteinExistence type="predicted"/>
<feature type="region of interest" description="Disordered" evidence="3">
    <location>
        <begin position="2243"/>
        <end position="2263"/>
    </location>
</feature>
<dbReference type="PANTHER" id="PTHR21583:SF8">
    <property type="entry name" value="PROTEIN ELYS"/>
    <property type="match status" value="1"/>
</dbReference>
<dbReference type="InterPro" id="IPR032040">
    <property type="entry name" value="ELYS-bb"/>
</dbReference>
<feature type="compositionally biased region" description="Polar residues" evidence="3">
    <location>
        <begin position="2414"/>
        <end position="2423"/>
    </location>
</feature>
<feature type="region of interest" description="Disordered" evidence="3">
    <location>
        <begin position="1260"/>
        <end position="1309"/>
    </location>
</feature>
<sequence length="2531" mass="286486">MSFDAIKTIDFLNAPFQQLPQDIVDEAFEDLPILGAILSDLKHVWQAKGSCLEVRNISTGRKVGSWVFGGILKDSNTKIVAVDEFKRTQGQLSFLIVALECTISGGLLCVFDIFGSKVLRVIQVKEQITSLHVIDSTNMLVPEPSPLRYFDGLVAIGTLGGNVFVLDLCQQVCENATLNSDSITVRDELDPCQMVILRKEKINSIKKYVEHAVEKDDHLAIHLNVVLNPSTEHFTLKGEKGEDRVHVNRSEAQVSSLYYSPQLASLLIGYNFGCFQLWDLRSLILLYTSPICENNIPVTHFTVQEPADDPKAYCYIWVSYSHDIIFHNGFPFAVMYSFYYDTKKYINDYGTLYDDFQHSSVRFQIELGEAGDSTYKSRITGGSCIGLQSLSKNPVNKDLNALSLCVISWFVWNTNKELSTSVLVFDLNQWYKEQMPSMPVWSDCSNYIIKHNIPDQFYDVKLDKKSLDQFIGVQRLEEHFCPTSLSFDLWCLGKEQILKMHNKGLQKHFIDKLRDDQHLSLVKPDDYFDVIIELGLVPLFCEINPSSSQDITYQREMLLNVALEQKLIGWLCQCCSKIANNAFNSCGLTFFGMIAWAFQRALTLKNHCDKYCIPLFDYSGSRLDNNTMALLSSSISQIKDICTIYRHISNNLQQFVADQEALAEEQHSLENVVIYYEVLLWMANIGLLPEHNKKMQHNLDNYWNAPYLIDDLTEYYNKKRAQLQLVAHETFVQKDCLLYIDNLINRKAAEQLRIQWQEDGGNGLYPAPSLQSVLRTYLLHSTDLLFKHSLVTYTLLDVATSVDENNKVIKLLLKFPQIFDLSQSVIKIIQAFWHLDHDDYETALEYILDPCVLAEDLHHWHHSVMMRSLLLQEQYNFALVYLQIRKPSIQDEKDLFTVVSLLVSKNMLDEAFKFKQHYQSINEHTLLTHIFNECNKTESLHSILYRCLNNEEERAFFRYLQSTRSPRCEDLKIFYFLLRSRFLEAFDSYSSNKRSKPENQGLMGQKDATTADNIVRMFKSLLPDVNKNLVELVHKERSNLWKEVEKPTPLSVFVHNAKDQVQYKSSVIFAALAKAKQTFDTTLNESKYNNEVVTEETPFLRTPTIFKSMSRIEKPLVKSKIIEQNELGEEYGPSPCKKLKLSPRASKLSPVKNLNTSSIIHSKLATPIVRRKNFSIEPDASCSTILPHSILKVSSRTILDDSILNGNTSTNVSAQLQCENSFRKAKLTLTSRKSISNTPQKSQVKFDDLCYSSSSAEVSSNNENTLISPPEAPSKRLSKNSTGSTNDDVFLSPENSFEISSDKNTRSSRELIRETIKGKTLSPEKLNFDETLVSQLPSPRKNDKVEMYVSMAENDLSTNRLTFQSPKSRRSYKRSLSGSPISSPVRSSPRLLKKQLTEVCDEPTMTEENTSMQSLPSSPKISHKLKGRRSLSRAVLENNAFSTLQASIHDSLKEKRFSPVKPLSQNTSLNDSETDYDPNDSIDNFLKKYGPDDITNKDNSFNESLFEPEKGKLVSKITETTITELRRENVKLRGTNESVSSKEIKNESHSKTVEFFGDNSYEKNTKTDTNKTVYEQNVANADDDAEVISEHESINSTEYDKKHLTSQNETEEEDTEAKEINIYEDLSSGSEDVRQVLLKNVDSENVYSSLSYTRNETFNNMEQQEQENIEIDEVVSRKFDESNSNFVDDSNVAEKAFVTDDVIEIGSSSDGDEEENDNQSNDVEDVYNSSTGQDSNESNAGSSVKSIYEVYSGEERDMEQCTSTVFEKPQIIYAEKTEEKLEETHQTVSELQESFRTSDEHMDHLILTEEEMEIHDKVEEREPFSSENKIDLNEHSQPDETAAEQNSVIIKQKSTSDFSIQTTMINTDVIKGAEDDEYKHVETGDKIAVKQNADIIKQKSTSDFAVQTTIINLDMTKSIEDDESGNIEKHTKSLQCTLGMKDSQLDVSVETKTMSSDDSPLVLKSVKKTYISKSKVISGVPRLSSTPKLTMSTNKRTYSKKEHHVPTISVQEYDDSGGLDNQDKETAGVSGTLAGKKEQLETVEDTEKGKPDETVNSKEDSKVQDSLHTSIDTKGQLETKDEEVKDKSEKVVDASKEDTITGPITRHRSMMLQQQEGTPDRISFDSEQKSQGSKHSDSRGSSRSSISHTPGSRRVTRRMSQLSDSVFDSTYVGDSPAKPVEVDIMDTTISVDKTVLKVDHEILEMYDGDTTAVTPGKASLRKYLKAKDVNPLDSSIDLKKIPKKRTRSASVDQPANTSRKRGIRSKSIDLEDFSKTDKEAFSGNVLTAIEEIPGTSTERKHIDDVKYKNKATSDVGGYTTTRRLTRRQASMLKSIGTIKEDAESLPNLEEIDPIQLLDKPVFEGQPDLAETQAYAPSSPSGSVDLSRHIRSASVISDTAEPSTPRRRSKAVSESVDSPASTIKSRLRRPSVDTASLVSEQSDSPSPPKRTRKKETTKEDDPEASTEETTRRRRKSRSSSVSSIKSHISDKTESLVVTRSRRIHSVKSELPEIEEENSPMEESARKGRRKKH</sequence>
<keyword evidence="2" id="KW-0539">Nucleus</keyword>